<organism evidence="4 5">
    <name type="scientific">Massilia horti</name>
    <dbReference type="NCBI Taxonomy" id="2562153"/>
    <lineage>
        <taxon>Bacteria</taxon>
        <taxon>Pseudomonadati</taxon>
        <taxon>Pseudomonadota</taxon>
        <taxon>Betaproteobacteria</taxon>
        <taxon>Burkholderiales</taxon>
        <taxon>Oxalobacteraceae</taxon>
        <taxon>Telluria group</taxon>
        <taxon>Massilia</taxon>
    </lineage>
</organism>
<accession>A0A4Y9T0W4</accession>
<gene>
    <name evidence="4" type="ORF">E4O92_09690</name>
</gene>
<dbReference type="PANTHER" id="PTHR13833">
    <property type="match status" value="1"/>
</dbReference>
<dbReference type="InterPro" id="IPR056822">
    <property type="entry name" value="TEN_NHL"/>
</dbReference>
<dbReference type="Pfam" id="PF01436">
    <property type="entry name" value="NHL"/>
    <property type="match status" value="2"/>
</dbReference>
<dbReference type="Gene3D" id="2.120.10.30">
    <property type="entry name" value="TolB, C-terminal domain"/>
    <property type="match status" value="3"/>
</dbReference>
<dbReference type="OrthoDB" id="9774579at2"/>
<evidence type="ECO:0000313" key="4">
    <source>
        <dbReference type="EMBL" id="TFW32448.1"/>
    </source>
</evidence>
<sequence>MMRRPALPSRFTRVTRWVLPALLALAAPGCGGGFVAIGYYDDGDGYHEHDHNHDQPPPKQPDPAPSGTGLFLFAGDVCQCDGTLDGTGPSARLDGPAGMTTDSQGNLFVAERNSSTIRKVTPQAVVTTVAGAAGTQGSSDGVGQGARFNGPTKLQVDRNGVLYVADAGNSTIRRVSPEGVVTTIAGTAGVCGSVDGIASRAQFCNPQGIALDQRGNMYVADTQNNTVRKIDAAGNVTTIAGAPGLCGSADGRGTAARFCQPQAIALDALGYLYVADTANSTIRIISPRGDVSTLGGRPNDCGSADGNAVTSRFCRPGDVEVDAAGNLYVADTGNATIRKISTRGTVSTVAGVAGRNGTVLGPLPGGLDKPQGMAVTGKNTLVVTSNNLLLKLVLAP</sequence>
<dbReference type="EMBL" id="SPUM01000057">
    <property type="protein sequence ID" value="TFW32448.1"/>
    <property type="molecule type" value="Genomic_DNA"/>
</dbReference>
<dbReference type="RefSeq" id="WP_135189558.1">
    <property type="nucleotide sequence ID" value="NZ_SPUM01000057.1"/>
</dbReference>
<keyword evidence="5" id="KW-1185">Reference proteome</keyword>
<evidence type="ECO:0000256" key="2">
    <source>
        <dbReference type="SAM" id="MobiDB-lite"/>
    </source>
</evidence>
<proteinExistence type="predicted"/>
<feature type="compositionally biased region" description="Basic and acidic residues" evidence="2">
    <location>
        <begin position="46"/>
        <end position="56"/>
    </location>
</feature>
<dbReference type="AlphaFoldDB" id="A0A4Y9T0W4"/>
<dbReference type="InterPro" id="IPR001258">
    <property type="entry name" value="NHL_repeat"/>
</dbReference>
<feature type="region of interest" description="Disordered" evidence="2">
    <location>
        <begin position="46"/>
        <end position="68"/>
    </location>
</feature>
<evidence type="ECO:0000313" key="5">
    <source>
        <dbReference type="Proteomes" id="UP000297258"/>
    </source>
</evidence>
<dbReference type="Proteomes" id="UP000297258">
    <property type="component" value="Unassembled WGS sequence"/>
</dbReference>
<keyword evidence="1" id="KW-0677">Repeat</keyword>
<evidence type="ECO:0000256" key="1">
    <source>
        <dbReference type="ARBA" id="ARBA00022737"/>
    </source>
</evidence>
<comment type="caution">
    <text evidence="4">The sequence shown here is derived from an EMBL/GenBank/DDBJ whole genome shotgun (WGS) entry which is preliminary data.</text>
</comment>
<dbReference type="SUPFAM" id="SSF101898">
    <property type="entry name" value="NHL repeat"/>
    <property type="match status" value="1"/>
</dbReference>
<name>A0A4Y9T0W4_9BURK</name>
<reference evidence="4 5" key="1">
    <citation type="submission" date="2019-03" db="EMBL/GenBank/DDBJ databases">
        <title>Draft genome of Massilia hortus sp. nov., a novel bacterial species of the Oxalobacteraceae family.</title>
        <authorList>
            <person name="Peta V."/>
            <person name="Raths R."/>
            <person name="Bucking H."/>
        </authorList>
    </citation>
    <scope>NUCLEOTIDE SEQUENCE [LARGE SCALE GENOMIC DNA]</scope>
    <source>
        <strain evidence="4 5">ONC3</strain>
    </source>
</reference>
<dbReference type="Pfam" id="PF25021">
    <property type="entry name" value="TEN_NHL"/>
    <property type="match status" value="1"/>
</dbReference>
<dbReference type="PANTHER" id="PTHR13833:SF73">
    <property type="entry name" value="NHL DOMAIN-CONTAINING PROTEIN"/>
    <property type="match status" value="1"/>
</dbReference>
<evidence type="ECO:0000259" key="3">
    <source>
        <dbReference type="Pfam" id="PF25021"/>
    </source>
</evidence>
<feature type="domain" description="Teneurin NHL" evidence="3">
    <location>
        <begin position="191"/>
        <end position="245"/>
    </location>
</feature>
<dbReference type="InterPro" id="IPR011042">
    <property type="entry name" value="6-blade_b-propeller_TolB-like"/>
</dbReference>
<protein>
    <recommendedName>
        <fullName evidence="3">Teneurin NHL domain-containing protein</fullName>
    </recommendedName>
</protein>